<evidence type="ECO:0000313" key="2">
    <source>
        <dbReference type="EMBL" id="KAJ6223708.1"/>
    </source>
</evidence>
<accession>A0A9Q0MES9</accession>
<organism evidence="2 3">
    <name type="scientific">Blomia tropicalis</name>
    <name type="common">Mite</name>
    <dbReference type="NCBI Taxonomy" id="40697"/>
    <lineage>
        <taxon>Eukaryota</taxon>
        <taxon>Metazoa</taxon>
        <taxon>Ecdysozoa</taxon>
        <taxon>Arthropoda</taxon>
        <taxon>Chelicerata</taxon>
        <taxon>Arachnida</taxon>
        <taxon>Acari</taxon>
        <taxon>Acariformes</taxon>
        <taxon>Sarcoptiformes</taxon>
        <taxon>Astigmata</taxon>
        <taxon>Glycyphagoidea</taxon>
        <taxon>Echimyopodidae</taxon>
        <taxon>Blomia</taxon>
    </lineage>
</organism>
<dbReference type="OMA" id="QSEQCCP"/>
<evidence type="ECO:0000313" key="3">
    <source>
        <dbReference type="Proteomes" id="UP001142055"/>
    </source>
</evidence>
<feature type="signal peptide" evidence="1">
    <location>
        <begin position="1"/>
        <end position="21"/>
    </location>
</feature>
<name>A0A9Q0MES9_BLOTA</name>
<sequence length="250" mass="27943">MKLLFVCFILFVTLSIERLDAWSFGGSGGSTENNENSKKVSNQMKSHYKNRELQLEDLLSQGEEKCLNKPCVQSEQCCPGSVCVDTTHPNGKRQVTGTCLPIYGVNEGDNCKNDDDCEPGLRCLSNGGNNNQVGDDHDTSMLMASINEDRSNGNRNGRNGNMRTCQPPGQEMMKKQYNGECTVSSECDSSHGLCCQLIKRHRMAPRRACLYFSDPKICLGPVDVTFARPMAYSSYYYTPNEHEYFRARIG</sequence>
<comment type="caution">
    <text evidence="2">The sequence shown here is derived from an EMBL/GenBank/DDBJ whole genome shotgun (WGS) entry which is preliminary data.</text>
</comment>
<feature type="chain" id="PRO_5040484390" description="Prohormone-3" evidence="1">
    <location>
        <begin position="22"/>
        <end position="250"/>
    </location>
</feature>
<keyword evidence="3" id="KW-1185">Reference proteome</keyword>
<keyword evidence="1" id="KW-0732">Signal</keyword>
<dbReference type="EMBL" id="JAPWDV010000001">
    <property type="protein sequence ID" value="KAJ6223708.1"/>
    <property type="molecule type" value="Genomic_DNA"/>
</dbReference>
<evidence type="ECO:0000256" key="1">
    <source>
        <dbReference type="SAM" id="SignalP"/>
    </source>
</evidence>
<dbReference type="AlphaFoldDB" id="A0A9Q0MES9"/>
<reference evidence="2" key="1">
    <citation type="submission" date="2022-12" db="EMBL/GenBank/DDBJ databases">
        <title>Genome assemblies of Blomia tropicalis.</title>
        <authorList>
            <person name="Cui Y."/>
        </authorList>
    </citation>
    <scope>NUCLEOTIDE SEQUENCE</scope>
    <source>
        <tissue evidence="2">Adult mites</tissue>
    </source>
</reference>
<protein>
    <recommendedName>
        <fullName evidence="4">Prohormone-3</fullName>
    </recommendedName>
</protein>
<gene>
    <name evidence="2" type="ORF">RDWZM_002253</name>
</gene>
<proteinExistence type="predicted"/>
<evidence type="ECO:0008006" key="4">
    <source>
        <dbReference type="Google" id="ProtNLM"/>
    </source>
</evidence>
<dbReference type="Proteomes" id="UP001142055">
    <property type="component" value="Chromosome 1"/>
</dbReference>